<dbReference type="AlphaFoldDB" id="A0A0L0T6C3"/>
<evidence type="ECO:0000313" key="1">
    <source>
        <dbReference type="EMBL" id="KNE70307.1"/>
    </source>
</evidence>
<keyword evidence="2" id="KW-1185">Reference proteome</keyword>
<dbReference type="VEuPathDB" id="FungiDB:AMAG_20081"/>
<dbReference type="EMBL" id="GG745365">
    <property type="protein sequence ID" value="KNE70307.1"/>
    <property type="molecule type" value="Genomic_DNA"/>
</dbReference>
<proteinExistence type="predicted"/>
<reference evidence="2" key="2">
    <citation type="submission" date="2009-11" db="EMBL/GenBank/DDBJ databases">
        <title>The Genome Sequence of Allomyces macrogynus strain ATCC 38327.</title>
        <authorList>
            <consortium name="The Broad Institute Genome Sequencing Platform"/>
            <person name="Russ C."/>
            <person name="Cuomo C."/>
            <person name="Shea T."/>
            <person name="Young S.K."/>
            <person name="Zeng Q."/>
            <person name="Koehrsen M."/>
            <person name="Haas B."/>
            <person name="Borodovsky M."/>
            <person name="Guigo R."/>
            <person name="Alvarado L."/>
            <person name="Berlin A."/>
            <person name="Borenstein D."/>
            <person name="Chen Z."/>
            <person name="Engels R."/>
            <person name="Freedman E."/>
            <person name="Gellesch M."/>
            <person name="Goldberg J."/>
            <person name="Griggs A."/>
            <person name="Gujja S."/>
            <person name="Heiman D."/>
            <person name="Hepburn T."/>
            <person name="Howarth C."/>
            <person name="Jen D."/>
            <person name="Larson L."/>
            <person name="Lewis B."/>
            <person name="Mehta T."/>
            <person name="Park D."/>
            <person name="Pearson M."/>
            <person name="Roberts A."/>
            <person name="Saif S."/>
            <person name="Shenoy N."/>
            <person name="Sisk P."/>
            <person name="Stolte C."/>
            <person name="Sykes S."/>
            <person name="Walk T."/>
            <person name="White J."/>
            <person name="Yandava C."/>
            <person name="Burger G."/>
            <person name="Gray M.W."/>
            <person name="Holland P.W.H."/>
            <person name="King N."/>
            <person name="Lang F.B.F."/>
            <person name="Roger A.J."/>
            <person name="Ruiz-Trillo I."/>
            <person name="Lander E."/>
            <person name="Nusbaum C."/>
        </authorList>
    </citation>
    <scope>NUCLEOTIDE SEQUENCE [LARGE SCALE GENOMIC DNA]</scope>
    <source>
        <strain evidence="2">ATCC 38327</strain>
    </source>
</reference>
<organism evidence="1 2">
    <name type="scientific">Allomyces macrogynus (strain ATCC 38327)</name>
    <name type="common">Allomyces javanicus var. macrogynus</name>
    <dbReference type="NCBI Taxonomy" id="578462"/>
    <lineage>
        <taxon>Eukaryota</taxon>
        <taxon>Fungi</taxon>
        <taxon>Fungi incertae sedis</taxon>
        <taxon>Blastocladiomycota</taxon>
        <taxon>Blastocladiomycetes</taxon>
        <taxon>Blastocladiales</taxon>
        <taxon>Blastocladiaceae</taxon>
        <taxon>Allomyces</taxon>
    </lineage>
</organism>
<sequence length="90" mass="9801">MASESHQVRAIAIRTTSGDPLTELVLRGARDKYGAEKYVPRPVVQLDGFSAADPIGLSLEINKDLIGPDYAHITGSEIDFAIHRTRPPNC</sequence>
<evidence type="ECO:0000313" key="2">
    <source>
        <dbReference type="Proteomes" id="UP000054350"/>
    </source>
</evidence>
<reference evidence="1 2" key="1">
    <citation type="submission" date="2009-11" db="EMBL/GenBank/DDBJ databases">
        <title>Annotation of Allomyces macrogynus ATCC 38327.</title>
        <authorList>
            <consortium name="The Broad Institute Genome Sequencing Platform"/>
            <person name="Russ C."/>
            <person name="Cuomo C."/>
            <person name="Burger G."/>
            <person name="Gray M.W."/>
            <person name="Holland P.W.H."/>
            <person name="King N."/>
            <person name="Lang F.B.F."/>
            <person name="Roger A.J."/>
            <person name="Ruiz-Trillo I."/>
            <person name="Young S.K."/>
            <person name="Zeng Q."/>
            <person name="Gargeya S."/>
            <person name="Fitzgerald M."/>
            <person name="Haas B."/>
            <person name="Abouelleil A."/>
            <person name="Alvarado L."/>
            <person name="Arachchi H.M."/>
            <person name="Berlin A."/>
            <person name="Chapman S.B."/>
            <person name="Gearin G."/>
            <person name="Goldberg J."/>
            <person name="Griggs A."/>
            <person name="Gujja S."/>
            <person name="Hansen M."/>
            <person name="Heiman D."/>
            <person name="Howarth C."/>
            <person name="Larimer J."/>
            <person name="Lui A."/>
            <person name="MacDonald P.J.P."/>
            <person name="McCowen C."/>
            <person name="Montmayeur A."/>
            <person name="Murphy C."/>
            <person name="Neiman D."/>
            <person name="Pearson M."/>
            <person name="Priest M."/>
            <person name="Roberts A."/>
            <person name="Saif S."/>
            <person name="Shea T."/>
            <person name="Sisk P."/>
            <person name="Stolte C."/>
            <person name="Sykes S."/>
            <person name="Wortman J."/>
            <person name="Nusbaum C."/>
            <person name="Birren B."/>
        </authorList>
    </citation>
    <scope>NUCLEOTIDE SEQUENCE [LARGE SCALE GENOMIC DNA]</scope>
    <source>
        <strain evidence="1 2">ATCC 38327</strain>
    </source>
</reference>
<accession>A0A0L0T6C3</accession>
<gene>
    <name evidence="1" type="ORF">AMAG_20081</name>
</gene>
<name>A0A0L0T6C3_ALLM3</name>
<dbReference type="Proteomes" id="UP000054350">
    <property type="component" value="Unassembled WGS sequence"/>
</dbReference>
<protein>
    <submittedName>
        <fullName evidence="1">Uncharacterized protein</fullName>
    </submittedName>
</protein>